<dbReference type="EMBL" id="ML143389">
    <property type="protein sequence ID" value="TBU33954.1"/>
    <property type="molecule type" value="Genomic_DNA"/>
</dbReference>
<sequence>MDRSAVAAVLLPGASSRDIACPHFSGARPSAFCVRPSLAAFPSYFPHSLLACQVPGARRASSIWGLSVPSLLLLPRTTVIAPCADTRQLLSPSLLLVLFLASGPRAPMLSRVLPISTPTTPSRITYGTDKCIVGRSCACMVVDTSSALGIHSSCLFLVYTILDPLFSPSSAPVFSPPSPSAPSSPSMSSRLHSRSPPTRPVWGTSRTRFRATMHFRLRTMLSVLLLYSYYLHLFDFWRAPDACCCICYSCTYHLLSLTTYCICLPPSFKHLASLCFFTPSLPIGYPSPMLQPGPRFGLFPLYCTPLVRRQWQCTRCI</sequence>
<accession>A0A4Q9N0K4</accession>
<dbReference type="AlphaFoldDB" id="A0A4Q9N0K4"/>
<feature type="compositionally biased region" description="Low complexity" evidence="1">
    <location>
        <begin position="183"/>
        <end position="196"/>
    </location>
</feature>
<evidence type="ECO:0000313" key="2">
    <source>
        <dbReference type="EMBL" id="TBU33954.1"/>
    </source>
</evidence>
<name>A0A4Q9N0K4_9APHY</name>
<reference evidence="2" key="1">
    <citation type="submission" date="2019-01" db="EMBL/GenBank/DDBJ databases">
        <title>Draft genome sequences of three monokaryotic isolates of the white-rot basidiomycete fungus Dichomitus squalens.</title>
        <authorList>
            <consortium name="DOE Joint Genome Institute"/>
            <person name="Lopez S.C."/>
            <person name="Andreopoulos B."/>
            <person name="Pangilinan J."/>
            <person name="Lipzen A."/>
            <person name="Riley R."/>
            <person name="Ahrendt S."/>
            <person name="Ng V."/>
            <person name="Barry K."/>
            <person name="Daum C."/>
            <person name="Grigoriev I.V."/>
            <person name="Hilden K.S."/>
            <person name="Makela M.R."/>
            <person name="de Vries R.P."/>
        </authorList>
    </citation>
    <scope>NUCLEOTIDE SEQUENCE [LARGE SCALE GENOMIC DNA]</scope>
    <source>
        <strain evidence="2">OM18370.1</strain>
    </source>
</reference>
<gene>
    <name evidence="2" type="ORF">BD311DRAFT_746861</name>
</gene>
<organism evidence="2">
    <name type="scientific">Dichomitus squalens</name>
    <dbReference type="NCBI Taxonomy" id="114155"/>
    <lineage>
        <taxon>Eukaryota</taxon>
        <taxon>Fungi</taxon>
        <taxon>Dikarya</taxon>
        <taxon>Basidiomycota</taxon>
        <taxon>Agaricomycotina</taxon>
        <taxon>Agaricomycetes</taxon>
        <taxon>Polyporales</taxon>
        <taxon>Polyporaceae</taxon>
        <taxon>Dichomitus</taxon>
    </lineage>
</organism>
<dbReference type="Proteomes" id="UP000292957">
    <property type="component" value="Unassembled WGS sequence"/>
</dbReference>
<feature type="region of interest" description="Disordered" evidence="1">
    <location>
        <begin position="177"/>
        <end position="200"/>
    </location>
</feature>
<protein>
    <submittedName>
        <fullName evidence="2">Uncharacterized protein</fullName>
    </submittedName>
</protein>
<proteinExistence type="predicted"/>
<evidence type="ECO:0000256" key="1">
    <source>
        <dbReference type="SAM" id="MobiDB-lite"/>
    </source>
</evidence>